<dbReference type="GO" id="GO:0007165">
    <property type="term" value="P:signal transduction"/>
    <property type="evidence" value="ECO:0007669"/>
    <property type="project" value="InterPro"/>
</dbReference>
<dbReference type="PANTHER" id="PTHR24070">
    <property type="entry name" value="RAS, DI-RAS, AND RHEB FAMILY MEMBERS OF SMALL GTPASE SUPERFAMILY"/>
    <property type="match status" value="1"/>
</dbReference>
<dbReference type="SUPFAM" id="SSF52540">
    <property type="entry name" value="P-loop containing nucleoside triphosphate hydrolases"/>
    <property type="match status" value="1"/>
</dbReference>
<protein>
    <submittedName>
        <fullName evidence="3">Uncharacterized protein</fullName>
    </submittedName>
</protein>
<dbReference type="Pfam" id="PF00071">
    <property type="entry name" value="Ras"/>
    <property type="match status" value="1"/>
</dbReference>
<dbReference type="SMART" id="SM00173">
    <property type="entry name" value="RAS"/>
    <property type="match status" value="1"/>
</dbReference>
<dbReference type="InterPro" id="IPR005225">
    <property type="entry name" value="Small_GTP-bd"/>
</dbReference>
<dbReference type="PROSITE" id="PS51419">
    <property type="entry name" value="RAB"/>
    <property type="match status" value="1"/>
</dbReference>
<dbReference type="NCBIfam" id="TIGR00231">
    <property type="entry name" value="small_GTP"/>
    <property type="match status" value="1"/>
</dbReference>
<dbReference type="InterPro" id="IPR020849">
    <property type="entry name" value="Small_GTPase_Ras-type"/>
</dbReference>
<reference evidence="3" key="1">
    <citation type="submission" date="2021-01" db="EMBL/GenBank/DDBJ databases">
        <authorList>
            <person name="Corre E."/>
            <person name="Pelletier E."/>
            <person name="Niang G."/>
            <person name="Scheremetjew M."/>
            <person name="Finn R."/>
            <person name="Kale V."/>
            <person name="Holt S."/>
            <person name="Cochrane G."/>
            <person name="Meng A."/>
            <person name="Brown T."/>
            <person name="Cohen L."/>
        </authorList>
    </citation>
    <scope>NUCLEOTIDE SEQUENCE</scope>
    <source>
        <strain evidence="3">DIVA3 518/3/11/1/6</strain>
    </source>
</reference>
<keyword evidence="1" id="KW-0547">Nucleotide-binding</keyword>
<dbReference type="InterPro" id="IPR027417">
    <property type="entry name" value="P-loop_NTPase"/>
</dbReference>
<evidence type="ECO:0000256" key="2">
    <source>
        <dbReference type="ARBA" id="ARBA00023134"/>
    </source>
</evidence>
<dbReference type="EMBL" id="HBKP01019516">
    <property type="protein sequence ID" value="CAE2232350.1"/>
    <property type="molecule type" value="Transcribed_RNA"/>
</dbReference>
<sequence>MRPTYIGRSHGCIIVFDITSRKSFTGAGYDYDEVMRTHDDEKFPVIFVGNKCDLEHEREVEKEEAQNYANSLGCTYIETSALARINVDEALHALLHEIPQTTEREMIPKEEKHAHCCLM</sequence>
<proteinExistence type="predicted"/>
<evidence type="ECO:0000313" key="3">
    <source>
        <dbReference type="EMBL" id="CAE2232350.1"/>
    </source>
</evidence>
<dbReference type="Gene3D" id="3.40.50.300">
    <property type="entry name" value="P-loop containing nucleotide triphosphate hydrolases"/>
    <property type="match status" value="1"/>
</dbReference>
<dbReference type="AlphaFoldDB" id="A0A7S4IKZ2"/>
<gene>
    <name evidence="3" type="ORF">VSP0166_LOCUS13827</name>
</gene>
<name>A0A7S4IKZ2_9EUKA</name>
<dbReference type="SMART" id="SM00175">
    <property type="entry name" value="RAB"/>
    <property type="match status" value="1"/>
</dbReference>
<dbReference type="SMART" id="SM00174">
    <property type="entry name" value="RHO"/>
    <property type="match status" value="1"/>
</dbReference>
<dbReference type="GO" id="GO:0016020">
    <property type="term" value="C:membrane"/>
    <property type="evidence" value="ECO:0007669"/>
    <property type="project" value="InterPro"/>
</dbReference>
<dbReference type="InterPro" id="IPR001806">
    <property type="entry name" value="Small_GTPase"/>
</dbReference>
<dbReference type="PRINTS" id="PR00449">
    <property type="entry name" value="RASTRNSFRMNG"/>
</dbReference>
<keyword evidence="2" id="KW-0342">GTP-binding</keyword>
<dbReference type="GO" id="GO:0003924">
    <property type="term" value="F:GTPase activity"/>
    <property type="evidence" value="ECO:0007669"/>
    <property type="project" value="InterPro"/>
</dbReference>
<dbReference type="GO" id="GO:0005525">
    <property type="term" value="F:GTP binding"/>
    <property type="evidence" value="ECO:0007669"/>
    <property type="project" value="UniProtKB-KW"/>
</dbReference>
<organism evidence="3">
    <name type="scientific">Vannella robusta</name>
    <dbReference type="NCBI Taxonomy" id="1487602"/>
    <lineage>
        <taxon>Eukaryota</taxon>
        <taxon>Amoebozoa</taxon>
        <taxon>Discosea</taxon>
        <taxon>Flabellinia</taxon>
        <taxon>Vannellidae</taxon>
        <taxon>Vannella</taxon>
    </lineage>
</organism>
<accession>A0A7S4IKZ2</accession>
<evidence type="ECO:0000256" key="1">
    <source>
        <dbReference type="ARBA" id="ARBA00022741"/>
    </source>
</evidence>
<dbReference type="PROSITE" id="PS51421">
    <property type="entry name" value="RAS"/>
    <property type="match status" value="1"/>
</dbReference>